<feature type="domain" description="BON" evidence="2">
    <location>
        <begin position="80"/>
        <end position="148"/>
    </location>
</feature>
<reference evidence="4" key="1">
    <citation type="submission" date="2015-12" db="EMBL/GenBank/DDBJ databases">
        <title>Complete genome sequence of Pandoraea norimbergensis DSM 11628.</title>
        <authorList>
            <person name="Ee R."/>
            <person name="Lim Y.-L."/>
            <person name="Yong D."/>
            <person name="Yin W.-F."/>
            <person name="Chan K.-G."/>
        </authorList>
    </citation>
    <scope>NUCLEOTIDE SEQUENCE [LARGE SCALE GENOMIC DNA]</scope>
    <source>
        <strain evidence="4">DSM 11628</strain>
    </source>
</reference>
<evidence type="ECO:0000313" key="3">
    <source>
        <dbReference type="EMBL" id="ALS61931.1"/>
    </source>
</evidence>
<keyword evidence="4" id="KW-1185">Reference proteome</keyword>
<evidence type="ECO:0000313" key="4">
    <source>
        <dbReference type="Proteomes" id="UP000060277"/>
    </source>
</evidence>
<sequence>MKAKSKAVAGQPFKELSIVATEKTAGDADQASGSRGSRGGNEPRKDADTHPRAGVHNVPGEPQETAGRTVHARSRGPSTDDTALRDAVRRALTEARDLDVTNADVTVTSGLVILTGYVPERWMQHVAQTVVAKVAGVTGVDNRLHERRGKTMSRPGESQEGHKI</sequence>
<dbReference type="InterPro" id="IPR007055">
    <property type="entry name" value="BON_dom"/>
</dbReference>
<protein>
    <recommendedName>
        <fullName evidence="2">BON domain-containing protein</fullName>
    </recommendedName>
</protein>
<feature type="compositionally biased region" description="Basic and acidic residues" evidence="1">
    <location>
        <begin position="41"/>
        <end position="51"/>
    </location>
</feature>
<evidence type="ECO:0000259" key="2">
    <source>
        <dbReference type="PROSITE" id="PS50914"/>
    </source>
</evidence>
<name>A0ABM5WN57_9BURK</name>
<dbReference type="Pfam" id="PF04972">
    <property type="entry name" value="BON"/>
    <property type="match status" value="1"/>
</dbReference>
<evidence type="ECO:0000256" key="1">
    <source>
        <dbReference type="SAM" id="MobiDB-lite"/>
    </source>
</evidence>
<dbReference type="PROSITE" id="PS50914">
    <property type="entry name" value="BON"/>
    <property type="match status" value="1"/>
</dbReference>
<gene>
    <name evidence="3" type="ORF">AT302_21270</name>
</gene>
<dbReference type="RefSeq" id="WP_058378841.1">
    <property type="nucleotide sequence ID" value="NZ_CP013480.3"/>
</dbReference>
<organism evidence="3 4">
    <name type="scientific">Pandoraea norimbergensis</name>
    <dbReference type="NCBI Taxonomy" id="93219"/>
    <lineage>
        <taxon>Bacteria</taxon>
        <taxon>Pseudomonadati</taxon>
        <taxon>Pseudomonadota</taxon>
        <taxon>Betaproteobacteria</taxon>
        <taxon>Burkholderiales</taxon>
        <taxon>Burkholderiaceae</taxon>
        <taxon>Pandoraea</taxon>
    </lineage>
</organism>
<proteinExistence type="predicted"/>
<dbReference type="Gene3D" id="3.30.1340.30">
    <property type="match status" value="1"/>
</dbReference>
<accession>A0ABM5WN57</accession>
<dbReference type="Proteomes" id="UP000060277">
    <property type="component" value="Chromosome"/>
</dbReference>
<dbReference type="EMBL" id="CP013480">
    <property type="protein sequence ID" value="ALS61931.1"/>
    <property type="molecule type" value="Genomic_DNA"/>
</dbReference>
<feature type="region of interest" description="Disordered" evidence="1">
    <location>
        <begin position="1"/>
        <end position="84"/>
    </location>
</feature>